<dbReference type="Proteomes" id="UP000199354">
    <property type="component" value="Unassembled WGS sequence"/>
</dbReference>
<protein>
    <submittedName>
        <fullName evidence="1">Uncharacterized protein</fullName>
    </submittedName>
</protein>
<name>A0A1G5IT40_9FLAO</name>
<dbReference type="AlphaFoldDB" id="A0A1G5IT40"/>
<keyword evidence="2" id="KW-1185">Reference proteome</keyword>
<dbReference type="RefSeq" id="WP_139149657.1">
    <property type="nucleotide sequence ID" value="NZ_FMVF01000011.1"/>
</dbReference>
<organism evidence="1 2">
    <name type="scientific">Flavobacterium caeni</name>
    <dbReference type="NCBI Taxonomy" id="490189"/>
    <lineage>
        <taxon>Bacteria</taxon>
        <taxon>Pseudomonadati</taxon>
        <taxon>Bacteroidota</taxon>
        <taxon>Flavobacteriia</taxon>
        <taxon>Flavobacteriales</taxon>
        <taxon>Flavobacteriaceae</taxon>
        <taxon>Flavobacterium</taxon>
    </lineage>
</organism>
<accession>A0A1G5IT40</accession>
<proteinExistence type="predicted"/>
<evidence type="ECO:0000313" key="1">
    <source>
        <dbReference type="EMBL" id="SCY78578.1"/>
    </source>
</evidence>
<dbReference type="OrthoDB" id="792860at2"/>
<evidence type="ECO:0000313" key="2">
    <source>
        <dbReference type="Proteomes" id="UP000199354"/>
    </source>
</evidence>
<reference evidence="1 2" key="1">
    <citation type="submission" date="2016-10" db="EMBL/GenBank/DDBJ databases">
        <authorList>
            <person name="de Groot N.N."/>
        </authorList>
    </citation>
    <scope>NUCLEOTIDE SEQUENCE [LARGE SCALE GENOMIC DNA]</scope>
    <source>
        <strain evidence="1 2">CGMCC 1.7031</strain>
    </source>
</reference>
<gene>
    <name evidence="1" type="ORF">SAMN02927903_02349</name>
</gene>
<dbReference type="EMBL" id="FMVF01000011">
    <property type="protein sequence ID" value="SCY78578.1"/>
    <property type="molecule type" value="Genomic_DNA"/>
</dbReference>
<sequence length="115" mass="12904">MTNISLIEMDQNFVCDSLSKENSVFIKEIIQTDSDKIAIIKYNIDEYVIGDFNNSIGGLLGMKNDENISMRISHSATGHFSITNGKWISYHGIMEIESNASMFGGKTITEFKLIE</sequence>